<organism evidence="2 3">
    <name type="scientific">Glycine soja</name>
    <name type="common">Wild soybean</name>
    <dbReference type="NCBI Taxonomy" id="3848"/>
    <lineage>
        <taxon>Eukaryota</taxon>
        <taxon>Viridiplantae</taxon>
        <taxon>Streptophyta</taxon>
        <taxon>Embryophyta</taxon>
        <taxon>Tracheophyta</taxon>
        <taxon>Spermatophyta</taxon>
        <taxon>Magnoliopsida</taxon>
        <taxon>eudicotyledons</taxon>
        <taxon>Gunneridae</taxon>
        <taxon>Pentapetalae</taxon>
        <taxon>rosids</taxon>
        <taxon>fabids</taxon>
        <taxon>Fabales</taxon>
        <taxon>Fabaceae</taxon>
        <taxon>Papilionoideae</taxon>
        <taxon>50 kb inversion clade</taxon>
        <taxon>NPAAA clade</taxon>
        <taxon>indigoferoid/millettioid clade</taxon>
        <taxon>Phaseoleae</taxon>
        <taxon>Glycine</taxon>
        <taxon>Glycine subgen. Soja</taxon>
    </lineage>
</organism>
<keyword evidence="1" id="KW-0812">Transmembrane</keyword>
<gene>
    <name evidence="2" type="ORF">D0Y65_012668</name>
</gene>
<evidence type="ECO:0000256" key="1">
    <source>
        <dbReference type="SAM" id="Phobius"/>
    </source>
</evidence>
<feature type="non-terminal residue" evidence="2">
    <location>
        <position position="1"/>
    </location>
</feature>
<dbReference type="AlphaFoldDB" id="A0A445KQP7"/>
<proteinExistence type="predicted"/>
<evidence type="ECO:0000313" key="2">
    <source>
        <dbReference type="EMBL" id="RZC13048.1"/>
    </source>
</evidence>
<sequence length="84" mass="9050">LDRSNNILMPALFLFLMFSFNVICVFQGEAISEGVVASGTSATITGGCEKQGKAGSVNARKKVVSHKKVFLRMKTTSIPTPCLR</sequence>
<evidence type="ECO:0000313" key="3">
    <source>
        <dbReference type="Proteomes" id="UP000289340"/>
    </source>
</evidence>
<dbReference type="Proteomes" id="UP000289340">
    <property type="component" value="Chromosome 5"/>
</dbReference>
<feature type="transmembrane region" description="Helical" evidence="1">
    <location>
        <begin position="7"/>
        <end position="28"/>
    </location>
</feature>
<keyword evidence="1" id="KW-0472">Membrane</keyword>
<comment type="caution">
    <text evidence="2">The sequence shown here is derived from an EMBL/GenBank/DDBJ whole genome shotgun (WGS) entry which is preliminary data.</text>
</comment>
<keyword evidence="1" id="KW-1133">Transmembrane helix</keyword>
<accession>A0A445KQP7</accession>
<reference evidence="2 3" key="1">
    <citation type="submission" date="2018-09" db="EMBL/GenBank/DDBJ databases">
        <title>A high-quality reference genome of wild soybean provides a powerful tool to mine soybean genomes.</title>
        <authorList>
            <person name="Xie M."/>
            <person name="Chung C.Y.L."/>
            <person name="Li M.-W."/>
            <person name="Wong F.-L."/>
            <person name="Chan T.-F."/>
            <person name="Lam H.-M."/>
        </authorList>
    </citation>
    <scope>NUCLEOTIDE SEQUENCE [LARGE SCALE GENOMIC DNA]</scope>
    <source>
        <strain evidence="3">cv. W05</strain>
        <tissue evidence="2">Hypocotyl of etiolated seedlings</tissue>
    </source>
</reference>
<protein>
    <submittedName>
        <fullName evidence="2">Uncharacterized protein</fullName>
    </submittedName>
</protein>
<keyword evidence="3" id="KW-1185">Reference proteome</keyword>
<name>A0A445KQP7_GLYSO</name>
<dbReference type="EMBL" id="QZWG01000005">
    <property type="protein sequence ID" value="RZC13048.1"/>
    <property type="molecule type" value="Genomic_DNA"/>
</dbReference>